<organism evidence="2 3">
    <name type="scientific">Colletotrichum zoysiae</name>
    <dbReference type="NCBI Taxonomy" id="1216348"/>
    <lineage>
        <taxon>Eukaryota</taxon>
        <taxon>Fungi</taxon>
        <taxon>Dikarya</taxon>
        <taxon>Ascomycota</taxon>
        <taxon>Pezizomycotina</taxon>
        <taxon>Sordariomycetes</taxon>
        <taxon>Hypocreomycetidae</taxon>
        <taxon>Glomerellales</taxon>
        <taxon>Glomerellaceae</taxon>
        <taxon>Colletotrichum</taxon>
        <taxon>Colletotrichum graminicola species complex</taxon>
    </lineage>
</organism>
<feature type="signal peptide" evidence="1">
    <location>
        <begin position="1"/>
        <end position="27"/>
    </location>
</feature>
<sequence length="57" mass="6270">MRLGGVLLSPFFFFFFFFLGGSGPSCSWAPCDVMPCADSESRNFDLGKKANHDTRTG</sequence>
<keyword evidence="3" id="KW-1185">Reference proteome</keyword>
<evidence type="ECO:0008006" key="4">
    <source>
        <dbReference type="Google" id="ProtNLM"/>
    </source>
</evidence>
<feature type="chain" id="PRO_5042026292" description="Secreted protein" evidence="1">
    <location>
        <begin position="28"/>
        <end position="57"/>
    </location>
</feature>
<evidence type="ECO:0000313" key="2">
    <source>
        <dbReference type="EMBL" id="KAK2026653.1"/>
    </source>
</evidence>
<name>A0AAD9M2Q1_9PEZI</name>
<reference evidence="2" key="1">
    <citation type="submission" date="2021-06" db="EMBL/GenBank/DDBJ databases">
        <title>Comparative genomics, transcriptomics and evolutionary studies reveal genomic signatures of adaptation to plant cell wall in hemibiotrophic fungi.</title>
        <authorList>
            <consortium name="DOE Joint Genome Institute"/>
            <person name="Baroncelli R."/>
            <person name="Diaz J.F."/>
            <person name="Benocci T."/>
            <person name="Peng M."/>
            <person name="Battaglia E."/>
            <person name="Haridas S."/>
            <person name="Andreopoulos W."/>
            <person name="Labutti K."/>
            <person name="Pangilinan J."/>
            <person name="Floch G.L."/>
            <person name="Makela M.R."/>
            <person name="Henrissat B."/>
            <person name="Grigoriev I.V."/>
            <person name="Crouch J.A."/>
            <person name="De Vries R.P."/>
            <person name="Sukno S.A."/>
            <person name="Thon M.R."/>
        </authorList>
    </citation>
    <scope>NUCLEOTIDE SEQUENCE</scope>
    <source>
        <strain evidence="2">MAFF235873</strain>
    </source>
</reference>
<keyword evidence="1" id="KW-0732">Signal</keyword>
<proteinExistence type="predicted"/>
<dbReference type="AlphaFoldDB" id="A0AAD9M2Q1"/>
<protein>
    <recommendedName>
        <fullName evidence="4">Secreted protein</fullName>
    </recommendedName>
</protein>
<gene>
    <name evidence="2" type="ORF">LX32DRAFT_641672</name>
</gene>
<comment type="caution">
    <text evidence="2">The sequence shown here is derived from an EMBL/GenBank/DDBJ whole genome shotgun (WGS) entry which is preliminary data.</text>
</comment>
<accession>A0AAD9M2Q1</accession>
<dbReference type="Proteomes" id="UP001232148">
    <property type="component" value="Unassembled WGS sequence"/>
</dbReference>
<evidence type="ECO:0000313" key="3">
    <source>
        <dbReference type="Proteomes" id="UP001232148"/>
    </source>
</evidence>
<dbReference type="EMBL" id="MU842910">
    <property type="protein sequence ID" value="KAK2026653.1"/>
    <property type="molecule type" value="Genomic_DNA"/>
</dbReference>
<evidence type="ECO:0000256" key="1">
    <source>
        <dbReference type="SAM" id="SignalP"/>
    </source>
</evidence>